<evidence type="ECO:0000313" key="4">
    <source>
        <dbReference type="Proteomes" id="UP000054359"/>
    </source>
</evidence>
<name>A0A087TR37_STEMI</name>
<dbReference type="OMA" id="DIMITID"/>
<feature type="region of interest" description="Disordered" evidence="2">
    <location>
        <begin position="88"/>
        <end position="118"/>
    </location>
</feature>
<reference evidence="3 4" key="1">
    <citation type="submission" date="2013-11" db="EMBL/GenBank/DDBJ databases">
        <title>Genome sequencing of Stegodyphus mimosarum.</title>
        <authorList>
            <person name="Bechsgaard J."/>
        </authorList>
    </citation>
    <scope>NUCLEOTIDE SEQUENCE [LARGE SCALE GENOMIC DNA]</scope>
</reference>
<dbReference type="PANTHER" id="PTHR33273:SF2">
    <property type="entry name" value="ENDONUCLEASE_EXONUCLEASE_PHOSPHATASE DOMAIN-CONTAINING PROTEIN"/>
    <property type="match status" value="1"/>
</dbReference>
<evidence type="ECO:0000256" key="1">
    <source>
        <dbReference type="SAM" id="Coils"/>
    </source>
</evidence>
<protein>
    <submittedName>
        <fullName evidence="3">Nucleic-acid-binding protein from transposon X-element</fullName>
    </submittedName>
</protein>
<feature type="non-terminal residue" evidence="3">
    <location>
        <position position="681"/>
    </location>
</feature>
<feature type="coiled-coil region" evidence="1">
    <location>
        <begin position="486"/>
        <end position="513"/>
    </location>
</feature>
<organism evidence="3 4">
    <name type="scientific">Stegodyphus mimosarum</name>
    <name type="common">African social velvet spider</name>
    <dbReference type="NCBI Taxonomy" id="407821"/>
    <lineage>
        <taxon>Eukaryota</taxon>
        <taxon>Metazoa</taxon>
        <taxon>Ecdysozoa</taxon>
        <taxon>Arthropoda</taxon>
        <taxon>Chelicerata</taxon>
        <taxon>Arachnida</taxon>
        <taxon>Araneae</taxon>
        <taxon>Araneomorphae</taxon>
        <taxon>Entelegynae</taxon>
        <taxon>Eresoidea</taxon>
        <taxon>Eresidae</taxon>
        <taxon>Stegodyphus</taxon>
    </lineage>
</organism>
<gene>
    <name evidence="3" type="ORF">X975_21825</name>
</gene>
<feature type="region of interest" description="Disordered" evidence="2">
    <location>
        <begin position="130"/>
        <end position="150"/>
    </location>
</feature>
<dbReference type="AlphaFoldDB" id="A0A087TR37"/>
<dbReference type="Proteomes" id="UP000054359">
    <property type="component" value="Unassembled WGS sequence"/>
</dbReference>
<evidence type="ECO:0000256" key="2">
    <source>
        <dbReference type="SAM" id="MobiDB-lite"/>
    </source>
</evidence>
<dbReference type="OrthoDB" id="6437002at2759"/>
<keyword evidence="1" id="KW-0175">Coiled coil</keyword>
<sequence length="681" mass="78073">MADPSGSIEFKPGSIMALVSHNLRLTDEIEELKRIQDMGNGTEETARMMNALLAEHEKNMAILYREDGMEMLAKAITSQPPIVPAKVNTEWQNAPTSKRARKRTNSDEDEYPPLKATNQFNALQEENLGANKMDDDSAPPPPTFSQPKKFAGKIPPLVITKAINMKDFRKDLKERLLIEKLEIKNEAGNSVIKLNTVDDYRKVQQKLESEGIPFHTFMLNSDKCNRVVIKGLTTDYEADEIKEELEINKIPVIKVKPITRMRDGIATQLPIFYAETPRTDEGKKIWEIRYLFDHKINVKAYRGRPGPTQCFNCQRYGHTQSACHNEPRCVRCTEAHRSHDCPYKNKDEYSAKCVLCNGDHPACSELCPKRPGNLKHTRKHFENKKITVSNKNDTATSSNESDTLNHTYVPSAYRNSDILDIMITIDIKQQPLLQVENDLMSDHLPVLFTLYGLKHGLPPLKTNINWNKYRDIINNSVETATTLNTIEDIDTEINKLNNKIHFAMKNAHSATNQEKLTLPNFIRLKIREKNRLRKIAQRTNSPTDKSNFNRCARELKTMMMNYRSEAWENFVENLSHKDATVWKISKALRREENIIGPIKDNNSIYHNAEDIANTFAKDYEEQFTVNPFDHPNDINIFNHVQNFITNNIPGNSPLVTPNEVKNHIKDLNPRKAAGIVKRDYG</sequence>
<evidence type="ECO:0000313" key="3">
    <source>
        <dbReference type="EMBL" id="KFM67576.1"/>
    </source>
</evidence>
<keyword evidence="4" id="KW-1185">Reference proteome</keyword>
<proteinExistence type="predicted"/>
<accession>A0A087TR37</accession>
<dbReference type="EMBL" id="KK116365">
    <property type="protein sequence ID" value="KFM67576.1"/>
    <property type="molecule type" value="Genomic_DNA"/>
</dbReference>
<dbReference type="PANTHER" id="PTHR33273">
    <property type="entry name" value="DOMAIN-CONTAINING PROTEIN, PUTATIVE-RELATED"/>
    <property type="match status" value="1"/>
</dbReference>